<sequence>MNPEFKRNLWLNFSLHRLIGMPAILGLIFLAVAMNGQANHVGSSAAMLFVGIVWLWGTKNAAAAIGDEQRDHTWDQQRMSALSPWAMTWGKLLGATLFNWYGGAICILVLLISDLAKDPINTLLKALSLIAMSLLLHGAALVMNLQLGQSDFTQNRRGSFNLLLAIPALFFMPSLFELSETPITWWDISFMPLQFQLLAGSFFAICSIFAAWRLMQNALQVRTQPWAWPIFACLLTAFLAGFNHENLPMLGLIISSSMTYATLFSEPNSITIWQRIQQRIQAKNWHGALINLPLWPTTLILSFAFSLLATGAAPSELSSITTAPLSIALMLLRDSAVCVFLAFGPKRGVANSLLYLALINGLLPFLAHSSDLPSVAYLIMPINHPSSIASILISAIHALMAIALAFWRWQALQSAQR</sequence>
<gene>
    <name evidence="2" type="ORF">C1H71_06130</name>
</gene>
<protein>
    <submittedName>
        <fullName evidence="2">Uncharacterized protein</fullName>
    </submittedName>
</protein>
<feature type="transmembrane region" description="Helical" evidence="1">
    <location>
        <begin position="15"/>
        <end position="34"/>
    </location>
</feature>
<feature type="transmembrane region" description="Helical" evidence="1">
    <location>
        <begin position="226"/>
        <end position="243"/>
    </location>
</feature>
<dbReference type="AlphaFoldDB" id="A0A7G3G814"/>
<feature type="transmembrane region" description="Helical" evidence="1">
    <location>
        <begin position="92"/>
        <end position="112"/>
    </location>
</feature>
<dbReference type="Proteomes" id="UP000515917">
    <property type="component" value="Chromosome"/>
</dbReference>
<feature type="transmembrane region" description="Helical" evidence="1">
    <location>
        <begin position="196"/>
        <end position="214"/>
    </location>
</feature>
<feature type="transmembrane region" description="Helical" evidence="1">
    <location>
        <begin position="40"/>
        <end position="57"/>
    </location>
</feature>
<dbReference type="RefSeq" id="WP_130105775.1">
    <property type="nucleotide sequence ID" value="NZ_CP025781.1"/>
</dbReference>
<feature type="transmembrane region" description="Helical" evidence="1">
    <location>
        <begin position="288"/>
        <end position="313"/>
    </location>
</feature>
<keyword evidence="1" id="KW-0472">Membrane</keyword>
<feature type="transmembrane region" description="Helical" evidence="1">
    <location>
        <begin position="325"/>
        <end position="343"/>
    </location>
</feature>
<dbReference type="KEGG" id="ifl:C1H71_06130"/>
<evidence type="ECO:0000313" key="3">
    <source>
        <dbReference type="Proteomes" id="UP000515917"/>
    </source>
</evidence>
<keyword evidence="3" id="KW-1185">Reference proteome</keyword>
<dbReference type="EMBL" id="CP025781">
    <property type="protein sequence ID" value="QBC43173.1"/>
    <property type="molecule type" value="Genomic_DNA"/>
</dbReference>
<feature type="transmembrane region" description="Helical" evidence="1">
    <location>
        <begin position="249"/>
        <end position="267"/>
    </location>
</feature>
<reference evidence="2 3" key="1">
    <citation type="submission" date="2018-01" db="EMBL/GenBank/DDBJ databases">
        <title>Genome sequence of Iodobacter sp. strain PCH194 isolated from Indian Trans-Himalaya.</title>
        <authorList>
            <person name="Kumar V."/>
            <person name="Thakur V."/>
            <person name="Kumar S."/>
            <person name="Singh D."/>
        </authorList>
    </citation>
    <scope>NUCLEOTIDE SEQUENCE [LARGE SCALE GENOMIC DNA]</scope>
    <source>
        <strain evidence="2 3">PCH194</strain>
    </source>
</reference>
<feature type="transmembrane region" description="Helical" evidence="1">
    <location>
        <begin position="159"/>
        <end position="176"/>
    </location>
</feature>
<evidence type="ECO:0000313" key="2">
    <source>
        <dbReference type="EMBL" id="QBC43173.1"/>
    </source>
</evidence>
<proteinExistence type="predicted"/>
<organism evidence="2 3">
    <name type="scientific">Iodobacter fluviatilis</name>
    <dbReference type="NCBI Taxonomy" id="537"/>
    <lineage>
        <taxon>Bacteria</taxon>
        <taxon>Pseudomonadati</taxon>
        <taxon>Pseudomonadota</taxon>
        <taxon>Betaproteobacteria</taxon>
        <taxon>Neisseriales</taxon>
        <taxon>Chitinibacteraceae</taxon>
        <taxon>Iodobacter</taxon>
    </lineage>
</organism>
<name>A0A7G3G814_9NEIS</name>
<evidence type="ECO:0000256" key="1">
    <source>
        <dbReference type="SAM" id="Phobius"/>
    </source>
</evidence>
<accession>A0A7G3G814</accession>
<feature type="transmembrane region" description="Helical" evidence="1">
    <location>
        <begin position="387"/>
        <end position="407"/>
    </location>
</feature>
<feature type="transmembrane region" description="Helical" evidence="1">
    <location>
        <begin position="350"/>
        <end position="367"/>
    </location>
</feature>
<keyword evidence="1" id="KW-1133">Transmembrane helix</keyword>
<feature type="transmembrane region" description="Helical" evidence="1">
    <location>
        <begin position="124"/>
        <end position="147"/>
    </location>
</feature>
<keyword evidence="1" id="KW-0812">Transmembrane</keyword>